<organism evidence="1 2">
    <name type="scientific">Terrabacter terrigena</name>
    <dbReference type="NCBI Taxonomy" id="574718"/>
    <lineage>
        <taxon>Bacteria</taxon>
        <taxon>Bacillati</taxon>
        <taxon>Actinomycetota</taxon>
        <taxon>Actinomycetes</taxon>
        <taxon>Micrococcales</taxon>
        <taxon>Intrasporangiaceae</taxon>
        <taxon>Terrabacter</taxon>
    </lineage>
</organism>
<keyword evidence="2" id="KW-1185">Reference proteome</keyword>
<comment type="caution">
    <text evidence="1">The sequence shown here is derived from an EMBL/GenBank/DDBJ whole genome shotgun (WGS) entry which is preliminary data.</text>
</comment>
<evidence type="ECO:0008006" key="3">
    <source>
        <dbReference type="Google" id="ProtNLM"/>
    </source>
</evidence>
<proteinExistence type="predicted"/>
<accession>A0ABW3MZA5</accession>
<evidence type="ECO:0000313" key="2">
    <source>
        <dbReference type="Proteomes" id="UP001597046"/>
    </source>
</evidence>
<gene>
    <name evidence="1" type="ORF">ACFQ2V_16530</name>
</gene>
<dbReference type="EMBL" id="JBHTKH010000012">
    <property type="protein sequence ID" value="MFD1055921.1"/>
    <property type="molecule type" value="Genomic_DNA"/>
</dbReference>
<reference evidence="2" key="1">
    <citation type="journal article" date="2019" name="Int. J. Syst. Evol. Microbiol.">
        <title>The Global Catalogue of Microorganisms (GCM) 10K type strain sequencing project: providing services to taxonomists for standard genome sequencing and annotation.</title>
        <authorList>
            <consortium name="The Broad Institute Genomics Platform"/>
            <consortium name="The Broad Institute Genome Sequencing Center for Infectious Disease"/>
            <person name="Wu L."/>
            <person name="Ma J."/>
        </authorList>
    </citation>
    <scope>NUCLEOTIDE SEQUENCE [LARGE SCALE GENOMIC DNA]</scope>
    <source>
        <strain evidence="2">CCUG 57508</strain>
    </source>
</reference>
<protein>
    <recommendedName>
        <fullName evidence="3">DUF222 domain-containing protein</fullName>
    </recommendedName>
</protein>
<dbReference type="Proteomes" id="UP001597046">
    <property type="component" value="Unassembled WGS sequence"/>
</dbReference>
<evidence type="ECO:0000313" key="1">
    <source>
        <dbReference type="EMBL" id="MFD1055921.1"/>
    </source>
</evidence>
<sequence>MKGAVAKGGTPAFDRGRALATLLDATDDVAALARRSTGISQQLLTAGLLFAPAKATNAAPDRLRARAVGRFIELGPGDLPDLGPKSTAADLAAARLAADARRAAIDAGRVADPRQPAMPLL</sequence>
<name>A0ABW3MZA5_9MICO</name>
<dbReference type="RefSeq" id="WP_386053951.1">
    <property type="nucleotide sequence ID" value="NZ_JBHTKH010000012.1"/>
</dbReference>